<feature type="domain" description="OmpR/PhoB-type" evidence="4">
    <location>
        <begin position="1"/>
        <end position="105"/>
    </location>
</feature>
<dbReference type="GeneID" id="91970865"/>
<accession>A0ABX6DHI8</accession>
<keyword evidence="3" id="KW-0812">Transmembrane</keyword>
<dbReference type="SMART" id="SM00862">
    <property type="entry name" value="Trans_reg_C"/>
    <property type="match status" value="1"/>
</dbReference>
<dbReference type="Proteomes" id="UP000344450">
    <property type="component" value="Chromosome"/>
</dbReference>
<keyword evidence="1 2" id="KW-0238">DNA-binding</keyword>
<sequence length="220" mass="25006">MKYLINDRVLYDTERDVLQDCNGIFEEVALSPRSVSLLLSYLIGQTGVLLPKAELGTNALTGTGYSGSESNINKSISLLRRSFKDLGIDGNIIKTIPGEGFVFDATVEEYKVNNKKRKKTVFIDLFIKRKSIILMTTSFFLISLIYLFYLNSVDCIIINNGEDVKKHEVMSLFPEFKTCKMNSVTVNSAHSDNKRQYILTSNCHEDNNYCTNNIRVHNYD</sequence>
<dbReference type="EMBL" id="CP045845">
    <property type="protein sequence ID" value="QGH28248.1"/>
    <property type="molecule type" value="Genomic_DNA"/>
</dbReference>
<evidence type="ECO:0000313" key="5">
    <source>
        <dbReference type="EMBL" id="QGH28248.1"/>
    </source>
</evidence>
<dbReference type="InterPro" id="IPR036388">
    <property type="entry name" value="WH-like_DNA-bd_sf"/>
</dbReference>
<dbReference type="RefSeq" id="WP_153741893.1">
    <property type="nucleotide sequence ID" value="NZ_CP045843.1"/>
</dbReference>
<dbReference type="Gene3D" id="1.10.10.10">
    <property type="entry name" value="Winged helix-like DNA-binding domain superfamily/Winged helix DNA-binding domain"/>
    <property type="match status" value="1"/>
</dbReference>
<feature type="transmembrane region" description="Helical" evidence="3">
    <location>
        <begin position="132"/>
        <end position="150"/>
    </location>
</feature>
<protein>
    <recommendedName>
        <fullName evidence="4">OmpR/PhoB-type domain-containing protein</fullName>
    </recommendedName>
</protein>
<evidence type="ECO:0000256" key="1">
    <source>
        <dbReference type="ARBA" id="ARBA00023125"/>
    </source>
</evidence>
<dbReference type="InterPro" id="IPR001867">
    <property type="entry name" value="OmpR/PhoB-type_DNA-bd"/>
</dbReference>
<proteinExistence type="predicted"/>
<evidence type="ECO:0000256" key="3">
    <source>
        <dbReference type="SAM" id="Phobius"/>
    </source>
</evidence>
<keyword evidence="6" id="KW-1185">Reference proteome</keyword>
<reference evidence="5 6" key="1">
    <citation type="submission" date="2019-10" db="EMBL/GenBank/DDBJ databases">
        <title>Complete genome sequencing of drug resistant plasmids in Kluyvera intermedia.</title>
        <authorList>
            <person name="Ke C."/>
            <person name="Jian S."/>
        </authorList>
    </citation>
    <scope>NUCLEOTIDE SEQUENCE [LARGE SCALE GENOMIC DNA]</scope>
    <source>
        <strain evidence="5 6">N2-1</strain>
    </source>
</reference>
<feature type="DNA-binding region" description="OmpR/PhoB-type" evidence="2">
    <location>
        <begin position="1"/>
        <end position="105"/>
    </location>
</feature>
<gene>
    <name evidence="5" type="ORF">GHC21_00610</name>
</gene>
<name>A0ABX6DHI8_KLUIN</name>
<keyword evidence="3" id="KW-1133">Transmembrane helix</keyword>
<dbReference type="Pfam" id="PF00486">
    <property type="entry name" value="Trans_reg_C"/>
    <property type="match status" value="1"/>
</dbReference>
<keyword evidence="3" id="KW-0472">Membrane</keyword>
<dbReference type="InterPro" id="IPR016032">
    <property type="entry name" value="Sig_transdc_resp-reg_C-effctor"/>
</dbReference>
<organism evidence="5 6">
    <name type="scientific">Kluyvera intermedia</name>
    <name type="common">Enterobacter intermedius</name>
    <dbReference type="NCBI Taxonomy" id="61648"/>
    <lineage>
        <taxon>Bacteria</taxon>
        <taxon>Pseudomonadati</taxon>
        <taxon>Pseudomonadota</taxon>
        <taxon>Gammaproteobacteria</taxon>
        <taxon>Enterobacterales</taxon>
        <taxon>Enterobacteriaceae</taxon>
        <taxon>Kluyvera</taxon>
    </lineage>
</organism>
<evidence type="ECO:0000256" key="2">
    <source>
        <dbReference type="PROSITE-ProRule" id="PRU01091"/>
    </source>
</evidence>
<dbReference type="PROSITE" id="PS51755">
    <property type="entry name" value="OMPR_PHOB"/>
    <property type="match status" value="1"/>
</dbReference>
<evidence type="ECO:0000313" key="6">
    <source>
        <dbReference type="Proteomes" id="UP000344450"/>
    </source>
</evidence>
<dbReference type="SUPFAM" id="SSF46894">
    <property type="entry name" value="C-terminal effector domain of the bipartite response regulators"/>
    <property type="match status" value="1"/>
</dbReference>
<evidence type="ECO:0000259" key="4">
    <source>
        <dbReference type="PROSITE" id="PS51755"/>
    </source>
</evidence>